<protein>
    <submittedName>
        <fullName evidence="2">Uncharacterized protein</fullName>
    </submittedName>
</protein>
<evidence type="ECO:0000313" key="3">
    <source>
        <dbReference type="Proteomes" id="UP001266305"/>
    </source>
</evidence>
<comment type="caution">
    <text evidence="2">The sequence shown here is derived from an EMBL/GenBank/DDBJ whole genome shotgun (WGS) entry which is preliminary data.</text>
</comment>
<evidence type="ECO:0000313" key="2">
    <source>
        <dbReference type="EMBL" id="KAK2121143.1"/>
    </source>
</evidence>
<feature type="compositionally biased region" description="Basic and acidic residues" evidence="1">
    <location>
        <begin position="29"/>
        <end position="40"/>
    </location>
</feature>
<sequence length="89" mass="10118">MERPQCTGRPGSGRRRCPGNLESRGGDSSPRKDLTEERKRGLVRLPKRTRQKPEPALAAEKLRMRVERQRQERPCSACGVLGHMIRRAA</sequence>
<dbReference type="Proteomes" id="UP001266305">
    <property type="component" value="Unassembled WGS sequence"/>
</dbReference>
<keyword evidence="3" id="KW-1185">Reference proteome</keyword>
<evidence type="ECO:0000256" key="1">
    <source>
        <dbReference type="SAM" id="MobiDB-lite"/>
    </source>
</evidence>
<organism evidence="2 3">
    <name type="scientific">Saguinus oedipus</name>
    <name type="common">Cotton-top tamarin</name>
    <name type="synonym">Oedipomidas oedipus</name>
    <dbReference type="NCBI Taxonomy" id="9490"/>
    <lineage>
        <taxon>Eukaryota</taxon>
        <taxon>Metazoa</taxon>
        <taxon>Chordata</taxon>
        <taxon>Craniata</taxon>
        <taxon>Vertebrata</taxon>
        <taxon>Euteleostomi</taxon>
        <taxon>Mammalia</taxon>
        <taxon>Eutheria</taxon>
        <taxon>Euarchontoglires</taxon>
        <taxon>Primates</taxon>
        <taxon>Haplorrhini</taxon>
        <taxon>Platyrrhini</taxon>
        <taxon>Cebidae</taxon>
        <taxon>Callitrichinae</taxon>
        <taxon>Saguinus</taxon>
    </lineage>
</organism>
<feature type="region of interest" description="Disordered" evidence="1">
    <location>
        <begin position="1"/>
        <end position="42"/>
    </location>
</feature>
<gene>
    <name evidence="2" type="ORF">P7K49_002529</name>
</gene>
<proteinExistence type="predicted"/>
<accession>A0ABQ9WHK6</accession>
<dbReference type="EMBL" id="JASSZA010000001">
    <property type="protein sequence ID" value="KAK2121143.1"/>
    <property type="molecule type" value="Genomic_DNA"/>
</dbReference>
<name>A0ABQ9WHK6_SAGOE</name>
<reference evidence="2 3" key="1">
    <citation type="submission" date="2023-05" db="EMBL/GenBank/DDBJ databases">
        <title>B98-5 Cell Line De Novo Hybrid Assembly: An Optical Mapping Approach.</title>
        <authorList>
            <person name="Kananen K."/>
            <person name="Auerbach J.A."/>
            <person name="Kautto E."/>
            <person name="Blachly J.S."/>
        </authorList>
    </citation>
    <scope>NUCLEOTIDE SEQUENCE [LARGE SCALE GENOMIC DNA]</scope>
    <source>
        <strain evidence="2">B95-8</strain>
        <tissue evidence="2">Cell line</tissue>
    </source>
</reference>